<dbReference type="STRING" id="1122198.SAMN02745729_101149"/>
<reference evidence="2" key="1">
    <citation type="submission" date="2016-10" db="EMBL/GenBank/DDBJ databases">
        <authorList>
            <person name="Varghese N."/>
            <person name="Submissions S."/>
        </authorList>
    </citation>
    <scope>NUCLEOTIDE SEQUENCE [LARGE SCALE GENOMIC DNA]</scope>
    <source>
        <strain evidence="2">DSM 11526</strain>
    </source>
</reference>
<dbReference type="InterPro" id="IPR021936">
    <property type="entry name" value="DUF3549"/>
</dbReference>
<dbReference type="EMBL" id="FNRJ01000001">
    <property type="protein sequence ID" value="SDZ98669.1"/>
    <property type="molecule type" value="Genomic_DNA"/>
</dbReference>
<name>A0A1H3XH45_9GAMM</name>
<evidence type="ECO:0000313" key="2">
    <source>
        <dbReference type="Proteomes" id="UP000242469"/>
    </source>
</evidence>
<accession>A0A1H3XH45</accession>
<sequence>MADLHLCASADKMAARPTASRVNTMPANTETALPDSITELLRTSGAALRVFDMGRRISKLSQDQFRRIEDSQLAYPTPFQHLAWLALLIWNPKRKQENAVWFLRLPLDEQGLIAPAARDDLLNRLIQNVINSKNGQLDEDALKDNPYSFTPEQSRMAAFHALAAREMQSPASPHYERTQAWFSAQLPLDAWQTLAYQGLADFIMRLDQDGNAQALRHRLPEMPAAVLETLCPLLEHVKPGPALQAELEQQLQQSLTGTDSNRVAALCRALSNITDEAAKQHLVLDVLATPHALEPEVVTVIATRCDSALMAPKVLQVFLERLAEGKAGQIGFSRILAELMFMPVHRALILQAFRNPERSECLSQAIGEMFGQSFATPTDTH</sequence>
<dbReference type="Proteomes" id="UP000242469">
    <property type="component" value="Unassembled WGS sequence"/>
</dbReference>
<protein>
    <recommendedName>
        <fullName evidence="3">DUF3549 domain-containing protein</fullName>
    </recommendedName>
</protein>
<dbReference type="AlphaFoldDB" id="A0A1H3XH45"/>
<proteinExistence type="predicted"/>
<dbReference type="Pfam" id="PF12069">
    <property type="entry name" value="DUF3549"/>
    <property type="match status" value="1"/>
</dbReference>
<organism evidence="1 2">
    <name type="scientific">Marinobacterium iners DSM 11526</name>
    <dbReference type="NCBI Taxonomy" id="1122198"/>
    <lineage>
        <taxon>Bacteria</taxon>
        <taxon>Pseudomonadati</taxon>
        <taxon>Pseudomonadota</taxon>
        <taxon>Gammaproteobacteria</taxon>
        <taxon>Oceanospirillales</taxon>
        <taxon>Oceanospirillaceae</taxon>
        <taxon>Marinobacterium</taxon>
    </lineage>
</organism>
<keyword evidence="2" id="KW-1185">Reference proteome</keyword>
<evidence type="ECO:0000313" key="1">
    <source>
        <dbReference type="EMBL" id="SDZ98669.1"/>
    </source>
</evidence>
<gene>
    <name evidence="1" type="ORF">SAMN02745729_101149</name>
</gene>
<evidence type="ECO:0008006" key="3">
    <source>
        <dbReference type="Google" id="ProtNLM"/>
    </source>
</evidence>